<gene>
    <name evidence="1" type="ORF">G8O06_002626</name>
</gene>
<dbReference type="InterPro" id="IPR003615">
    <property type="entry name" value="HNH_nuc"/>
</dbReference>
<accession>A0A744GUN9</accession>
<dbReference type="CDD" id="cd00085">
    <property type="entry name" value="HNHc"/>
    <property type="match status" value="1"/>
</dbReference>
<sequence length="191" mass="22536">MTNKFRMKSPVRTCVKSYQVYGRYKSFLAKDFSNRCGYTDCPDFWFGGSGNFHIDHFIPWKKHPSKPNLKTDYSNLVYCCSYVNILKSDDETAYLDPCNVDYNDHFSRDTLGNIKPNKSSAQAMYMYDRLKLYLKRYQVIWMLENIFIKMELIKNALDSSPEGQQKDELKCVMSDLACLMLEYKKYLSENQ</sequence>
<keyword evidence="1" id="KW-0378">Hydrolase</keyword>
<reference evidence="1" key="2">
    <citation type="submission" date="2020-02" db="EMBL/GenBank/DDBJ databases">
        <authorList>
            <consortium name="NCBI Pathogen Detection Project"/>
        </authorList>
    </citation>
    <scope>NUCLEOTIDE SEQUENCE</scope>
    <source>
        <strain evidence="1">MA.AU29 KAK-M2</strain>
    </source>
</reference>
<comment type="caution">
    <text evidence="1">The sequence shown here is derived from an EMBL/GenBank/DDBJ whole genome shotgun (WGS) entry which is preliminary data.</text>
</comment>
<name>A0A744GUN9_SALER</name>
<reference evidence="1" key="1">
    <citation type="journal article" date="2018" name="Genome Biol.">
        <title>SKESA: strategic k-mer extension for scrupulous assemblies.</title>
        <authorList>
            <person name="Souvorov A."/>
            <person name="Agarwala R."/>
            <person name="Lipman D.J."/>
        </authorList>
    </citation>
    <scope>NUCLEOTIDE SEQUENCE</scope>
    <source>
        <strain evidence="1">MA.AU29 KAK-M2</strain>
    </source>
</reference>
<dbReference type="Gene3D" id="1.10.30.50">
    <property type="match status" value="1"/>
</dbReference>
<protein>
    <submittedName>
        <fullName evidence="1">HNH endonuclease</fullName>
    </submittedName>
</protein>
<dbReference type="EMBL" id="DAAURF010000004">
    <property type="protein sequence ID" value="HAF2589057.1"/>
    <property type="molecule type" value="Genomic_DNA"/>
</dbReference>
<dbReference type="AlphaFoldDB" id="A0A744GUN9"/>
<organism evidence="1">
    <name type="scientific">Salmonella enterica</name>
    <name type="common">Salmonella choleraesuis</name>
    <dbReference type="NCBI Taxonomy" id="28901"/>
    <lineage>
        <taxon>Bacteria</taxon>
        <taxon>Pseudomonadati</taxon>
        <taxon>Pseudomonadota</taxon>
        <taxon>Gammaproteobacteria</taxon>
        <taxon>Enterobacterales</taxon>
        <taxon>Enterobacteriaceae</taxon>
        <taxon>Salmonella</taxon>
    </lineage>
</organism>
<evidence type="ECO:0000313" key="1">
    <source>
        <dbReference type="EMBL" id="HAF2589057.1"/>
    </source>
</evidence>
<keyword evidence="1" id="KW-0255">Endonuclease</keyword>
<dbReference type="GO" id="GO:0004519">
    <property type="term" value="F:endonuclease activity"/>
    <property type="evidence" value="ECO:0007669"/>
    <property type="project" value="UniProtKB-KW"/>
</dbReference>
<keyword evidence="1" id="KW-0540">Nuclease</keyword>
<proteinExistence type="predicted"/>